<reference evidence="1 2" key="1">
    <citation type="submission" date="2023-09" db="EMBL/GenBank/DDBJ databases">
        <title>Aquirufa genomes.</title>
        <authorList>
            <person name="Pitt A."/>
        </authorList>
    </citation>
    <scope>NUCLEOTIDE SEQUENCE [LARGE SCALE GENOMIC DNA]</scope>
    <source>
        <strain evidence="1 2">LEOWEIH-7C</strain>
    </source>
</reference>
<dbReference type="InterPro" id="IPR027056">
    <property type="entry name" value="Gluconate_2DH_su3"/>
</dbReference>
<accession>A0ABU3TRB2</accession>
<dbReference type="GO" id="GO:0016491">
    <property type="term" value="F:oxidoreductase activity"/>
    <property type="evidence" value="ECO:0007669"/>
    <property type="project" value="UniProtKB-KW"/>
</dbReference>
<dbReference type="EMBL" id="JAVNWW010000001">
    <property type="protein sequence ID" value="MDU0808402.1"/>
    <property type="molecule type" value="Genomic_DNA"/>
</dbReference>
<name>A0ABU3TRB2_9BACT</name>
<dbReference type="Proteomes" id="UP001249959">
    <property type="component" value="Unassembled WGS sequence"/>
</dbReference>
<evidence type="ECO:0000313" key="2">
    <source>
        <dbReference type="Proteomes" id="UP001249959"/>
    </source>
</evidence>
<dbReference type="EC" id="1.-.-.-" evidence="1"/>
<dbReference type="RefSeq" id="WP_315575225.1">
    <property type="nucleotide sequence ID" value="NZ_JARDXH010000002.1"/>
</dbReference>
<gene>
    <name evidence="1" type="ORF">PQG45_05065</name>
</gene>
<comment type="caution">
    <text evidence="1">The sequence shown here is derived from an EMBL/GenBank/DDBJ whole genome shotgun (WGS) entry which is preliminary data.</text>
</comment>
<dbReference type="Pfam" id="PF13618">
    <property type="entry name" value="Gluconate_2-dh3"/>
    <property type="match status" value="1"/>
</dbReference>
<evidence type="ECO:0000313" key="1">
    <source>
        <dbReference type="EMBL" id="MDU0808402.1"/>
    </source>
</evidence>
<protein>
    <submittedName>
        <fullName evidence="1">Gluconate 2-dehydrogenase subunit 3 family protein</fullName>
        <ecNumber evidence="1">1.-.-.-</ecNumber>
    </submittedName>
</protein>
<keyword evidence="2" id="KW-1185">Reference proteome</keyword>
<sequence length="168" mass="18398">MKMSSRRAWLKGMTLAALGTVAYYDLSAKSKSISLTLSLAEEDVLHRLMGGIIPESSIPGAVSLGVSTFVKSMLKDCYEPKAQDTFRSVLAQIPTFYKGDFNQAQGPALEAFLFELEQGKHGVDAKKAIATLKGLTIQGYVTTEYVMVNHLNYQMAPGFWNPCVPVNK</sequence>
<organism evidence="1 2">
    <name type="scientific">Aquirufa regiilacus</name>
    <dbReference type="NCBI Taxonomy" id="3024868"/>
    <lineage>
        <taxon>Bacteria</taxon>
        <taxon>Pseudomonadati</taxon>
        <taxon>Bacteroidota</taxon>
        <taxon>Cytophagia</taxon>
        <taxon>Cytophagales</taxon>
        <taxon>Flectobacillaceae</taxon>
        <taxon>Aquirufa</taxon>
    </lineage>
</organism>
<keyword evidence="1" id="KW-0560">Oxidoreductase</keyword>
<proteinExistence type="predicted"/>